<comment type="caution">
    <text evidence="1">The sequence shown here is derived from an EMBL/GenBank/DDBJ whole genome shotgun (WGS) entry which is preliminary data.</text>
</comment>
<dbReference type="RefSeq" id="WP_379157867.1">
    <property type="nucleotide sequence ID" value="NZ_JBHSRJ010000008.1"/>
</dbReference>
<evidence type="ECO:0000313" key="1">
    <source>
        <dbReference type="EMBL" id="MFC6045173.1"/>
    </source>
</evidence>
<gene>
    <name evidence="1" type="ORF">ACFPYL_18940</name>
</gene>
<dbReference type="EMBL" id="JBHSRJ010000008">
    <property type="protein sequence ID" value="MFC6045173.1"/>
    <property type="molecule type" value="Genomic_DNA"/>
</dbReference>
<name>A0ABW1LNV4_9ACTN</name>
<proteinExistence type="predicted"/>
<reference evidence="2" key="1">
    <citation type="journal article" date="2019" name="Int. J. Syst. Evol. Microbiol.">
        <title>The Global Catalogue of Microorganisms (GCM) 10K type strain sequencing project: providing services to taxonomists for standard genome sequencing and annotation.</title>
        <authorList>
            <consortium name="The Broad Institute Genomics Platform"/>
            <consortium name="The Broad Institute Genome Sequencing Center for Infectious Disease"/>
            <person name="Wu L."/>
            <person name="Ma J."/>
        </authorList>
    </citation>
    <scope>NUCLEOTIDE SEQUENCE [LARGE SCALE GENOMIC DNA]</scope>
    <source>
        <strain evidence="2">CCUG 54522</strain>
    </source>
</reference>
<sequence length="134" mass="14536">MSSDVDPWWFTLVDALGEIGSVDVRQPSGLIVRGERADGTPLVVDIVMTPDEWDDLVSISWGVVATAAHHVRGLVLGQPPDLRYLVYDCYQLVPCDAPELPVPEGRARLEELSSQHPDGIIPGGGWYAHPPGEA</sequence>
<evidence type="ECO:0000313" key="2">
    <source>
        <dbReference type="Proteomes" id="UP001596135"/>
    </source>
</evidence>
<organism evidence="1 2">
    <name type="scientific">Nocardioides hankookensis</name>
    <dbReference type="NCBI Taxonomy" id="443157"/>
    <lineage>
        <taxon>Bacteria</taxon>
        <taxon>Bacillati</taxon>
        <taxon>Actinomycetota</taxon>
        <taxon>Actinomycetes</taxon>
        <taxon>Propionibacteriales</taxon>
        <taxon>Nocardioidaceae</taxon>
        <taxon>Nocardioides</taxon>
    </lineage>
</organism>
<accession>A0ABW1LNV4</accession>
<keyword evidence="2" id="KW-1185">Reference proteome</keyword>
<protein>
    <submittedName>
        <fullName evidence="1">Uncharacterized protein</fullName>
    </submittedName>
</protein>
<dbReference type="Proteomes" id="UP001596135">
    <property type="component" value="Unassembled WGS sequence"/>
</dbReference>